<name>A0A0F9CQS2_9ZZZZ</name>
<dbReference type="AlphaFoldDB" id="A0A0F9CQS2"/>
<organism evidence="1">
    <name type="scientific">marine sediment metagenome</name>
    <dbReference type="NCBI Taxonomy" id="412755"/>
    <lineage>
        <taxon>unclassified sequences</taxon>
        <taxon>metagenomes</taxon>
        <taxon>ecological metagenomes</taxon>
    </lineage>
</organism>
<sequence length="83" mass="9705">MAFTLFSKIVSKVMDEINEWSEAKKPYWSFAYIRVTLASSMIASALKDDLYPKSGKKRKLIGYSIKHKKLQNITKLLRWYNVS</sequence>
<reference evidence="1" key="1">
    <citation type="journal article" date="2015" name="Nature">
        <title>Complex archaea that bridge the gap between prokaryotes and eukaryotes.</title>
        <authorList>
            <person name="Spang A."/>
            <person name="Saw J.H."/>
            <person name="Jorgensen S.L."/>
            <person name="Zaremba-Niedzwiedzka K."/>
            <person name="Martijn J."/>
            <person name="Lind A.E."/>
            <person name="van Eijk R."/>
            <person name="Schleper C."/>
            <person name="Guy L."/>
            <person name="Ettema T.J."/>
        </authorList>
    </citation>
    <scope>NUCLEOTIDE SEQUENCE</scope>
</reference>
<dbReference type="EMBL" id="LAZR01043050">
    <property type="protein sequence ID" value="KKL08021.1"/>
    <property type="molecule type" value="Genomic_DNA"/>
</dbReference>
<protein>
    <submittedName>
        <fullName evidence="1">Uncharacterized protein</fullName>
    </submittedName>
</protein>
<accession>A0A0F9CQS2</accession>
<comment type="caution">
    <text evidence="1">The sequence shown here is derived from an EMBL/GenBank/DDBJ whole genome shotgun (WGS) entry which is preliminary data.</text>
</comment>
<gene>
    <name evidence="1" type="ORF">LCGC14_2580110</name>
</gene>
<evidence type="ECO:0000313" key="1">
    <source>
        <dbReference type="EMBL" id="KKL08021.1"/>
    </source>
</evidence>
<proteinExistence type="predicted"/>